<comment type="caution">
    <text evidence="1">The sequence shown here is derived from an EMBL/GenBank/DDBJ whole genome shotgun (WGS) entry which is preliminary data.</text>
</comment>
<evidence type="ECO:0000313" key="1">
    <source>
        <dbReference type="EMBL" id="KAJ7392160.1"/>
    </source>
</evidence>
<dbReference type="AlphaFoldDB" id="A0A9X0D9W2"/>
<dbReference type="Proteomes" id="UP001163046">
    <property type="component" value="Unassembled WGS sequence"/>
</dbReference>
<proteinExistence type="predicted"/>
<evidence type="ECO:0000313" key="2">
    <source>
        <dbReference type="Proteomes" id="UP001163046"/>
    </source>
</evidence>
<protein>
    <submittedName>
        <fullName evidence="1">Uncharacterized protein</fullName>
    </submittedName>
</protein>
<reference evidence="1" key="1">
    <citation type="submission" date="2023-01" db="EMBL/GenBank/DDBJ databases">
        <title>Genome assembly of the deep-sea coral Lophelia pertusa.</title>
        <authorList>
            <person name="Herrera S."/>
            <person name="Cordes E."/>
        </authorList>
    </citation>
    <scope>NUCLEOTIDE SEQUENCE</scope>
    <source>
        <strain evidence="1">USNM1676648</strain>
        <tissue evidence="1">Polyp</tissue>
    </source>
</reference>
<organism evidence="1 2">
    <name type="scientific">Desmophyllum pertusum</name>
    <dbReference type="NCBI Taxonomy" id="174260"/>
    <lineage>
        <taxon>Eukaryota</taxon>
        <taxon>Metazoa</taxon>
        <taxon>Cnidaria</taxon>
        <taxon>Anthozoa</taxon>
        <taxon>Hexacorallia</taxon>
        <taxon>Scleractinia</taxon>
        <taxon>Caryophylliina</taxon>
        <taxon>Caryophylliidae</taxon>
        <taxon>Desmophyllum</taxon>
    </lineage>
</organism>
<sequence>MRFFIFFTTSSEEKIDSFKNEINVLDNGESVHFECFTESLKNIDKLSVEQMVNTIPLFNRMRRKLELSCSIMQEKQNIVKWEQELEELTYKKGNKMQREAKMLASKRNVKYLRKFYEKKAVELGGKEAEEKVEVKAEELKINKVEQEKMDLD</sequence>
<name>A0A9X0D9W2_9CNID</name>
<gene>
    <name evidence="1" type="ORF">OS493_013532</name>
</gene>
<accession>A0A9X0D9W2</accession>
<dbReference type="EMBL" id="MU825402">
    <property type="protein sequence ID" value="KAJ7392160.1"/>
    <property type="molecule type" value="Genomic_DNA"/>
</dbReference>
<keyword evidence="2" id="KW-1185">Reference proteome</keyword>